<name>T0ILP6_9SPHN</name>
<dbReference type="InterPro" id="IPR015406">
    <property type="entry name" value="GpJ_CSF"/>
</dbReference>
<evidence type="ECO:0000259" key="2">
    <source>
        <dbReference type="Pfam" id="PF09327"/>
    </source>
</evidence>
<dbReference type="PANTHER" id="PTHR36251:SF2">
    <property type="entry name" value="GIFSY-2 PROPHAGE HOST SPECIFICITY PROTEIN J, PHAGE LAMBDA"/>
    <property type="match status" value="1"/>
</dbReference>
<dbReference type="Proteomes" id="UP000015527">
    <property type="component" value="Unassembled WGS sequence"/>
</dbReference>
<dbReference type="InterPro" id="IPR053171">
    <property type="entry name" value="Viral_Tip_Attach_Protein"/>
</dbReference>
<dbReference type="PATRIC" id="fig|1096930.3.peg.2994"/>
<dbReference type="PANTHER" id="PTHR36251">
    <property type="entry name" value="FELS-1 PROPHAGE HOST SPECIFICITY PROTEIN-RELATED"/>
    <property type="match status" value="1"/>
</dbReference>
<accession>T0ILP6</accession>
<dbReference type="OrthoDB" id="7595359at2"/>
<dbReference type="RefSeq" id="WP_021234832.1">
    <property type="nucleotide sequence ID" value="NZ_ATHL01000094.1"/>
</dbReference>
<dbReference type="InterPro" id="IPR005604">
    <property type="entry name" value="Phage_T7_tail_fibre-like_N"/>
</dbReference>
<reference evidence="3 4" key="1">
    <citation type="journal article" date="2013" name="Genome Announc.">
        <title>Genome Sequence of Novosphingobium lindaniclasticum LE124T, Isolated from a Hexachlorocyclohexane Dumpsite.</title>
        <authorList>
            <person name="Saxena A."/>
            <person name="Nayyar N."/>
            <person name="Sangwan N."/>
            <person name="Kumari R."/>
            <person name="Khurana J.P."/>
            <person name="Lal R."/>
        </authorList>
    </citation>
    <scope>NUCLEOTIDE SEQUENCE [LARGE SCALE GENOMIC DNA]</scope>
    <source>
        <strain evidence="3 4">LE124</strain>
    </source>
</reference>
<sequence length="426" mass="45309">MTYPVVEYVNAAAGTTDFDVPFPFLSSRHVEVLVSGAQAYILEWIGDRRLRLAAPVQTTDVVTIQRNTPIETALVQFQNGAVLTQEDLNTAVTQLLFKQQELQALYDGTLKRARIRLGEANGILTKPEEVVQELANLVLEDEVLAMFRQRIGDIDIMGEVLAGHGATIEATEKAVSDAISAEATARTQLAATLRNEVAAAVTTEAKARVDQDGVFAGLFTLLGAQSPDGSAFILNDDVVKLSGDQSLAERLSGLDVAIGDVTGSIVSINKAIADGDKAQAEATQLVRTDVGNLSASVSTLSQSIDGVKARYGVSLDVNGYVTGFVQNNDGRNGSFVILADRFAIVAPGANPTVPFEVSQGEVWVNGQRIRPGSVDVDRLRVTSLSALTANIGFLVSYNGQGGRVERDGNGTRVFGNNGVLRVKMGF</sequence>
<dbReference type="Pfam" id="PF09327">
    <property type="entry name" value="Phage_Tail_Tip"/>
    <property type="match status" value="1"/>
</dbReference>
<evidence type="ECO:0000313" key="4">
    <source>
        <dbReference type="Proteomes" id="UP000015527"/>
    </source>
</evidence>
<evidence type="ECO:0000259" key="1">
    <source>
        <dbReference type="Pfam" id="PF03906"/>
    </source>
</evidence>
<organism evidence="3 4">
    <name type="scientific">Novosphingobium lindaniclasticum LE124</name>
    <dbReference type="NCBI Taxonomy" id="1096930"/>
    <lineage>
        <taxon>Bacteria</taxon>
        <taxon>Pseudomonadati</taxon>
        <taxon>Pseudomonadota</taxon>
        <taxon>Alphaproteobacteria</taxon>
        <taxon>Sphingomonadales</taxon>
        <taxon>Sphingomonadaceae</taxon>
        <taxon>Novosphingobium</taxon>
    </lineage>
</organism>
<proteinExistence type="predicted"/>
<dbReference type="EMBL" id="ATHL01000094">
    <property type="protein sequence ID" value="EQB12690.1"/>
    <property type="molecule type" value="Genomic_DNA"/>
</dbReference>
<feature type="domain" description="Bacteriophage T7 tail fibre protein-like N-terminal" evidence="1">
    <location>
        <begin position="10"/>
        <end position="103"/>
    </location>
</feature>
<evidence type="ECO:0008006" key="5">
    <source>
        <dbReference type="Google" id="ProtNLM"/>
    </source>
</evidence>
<gene>
    <name evidence="3" type="ORF">L284_15055</name>
</gene>
<dbReference type="AlphaFoldDB" id="T0ILP6"/>
<feature type="domain" description="Tip attachment protein J central straight fiber" evidence="2">
    <location>
        <begin position="297"/>
        <end position="379"/>
    </location>
</feature>
<dbReference type="eggNOG" id="COG4733">
    <property type="taxonomic scope" value="Bacteria"/>
</dbReference>
<keyword evidence="4" id="KW-1185">Reference proteome</keyword>
<evidence type="ECO:0000313" key="3">
    <source>
        <dbReference type="EMBL" id="EQB12690.1"/>
    </source>
</evidence>
<comment type="caution">
    <text evidence="3">The sequence shown here is derived from an EMBL/GenBank/DDBJ whole genome shotgun (WGS) entry which is preliminary data.</text>
</comment>
<protein>
    <recommendedName>
        <fullName evidence="5">DUF1983 domain-containing protein</fullName>
    </recommendedName>
</protein>
<dbReference type="Pfam" id="PF03906">
    <property type="entry name" value="Phage_T7_tail"/>
    <property type="match status" value="1"/>
</dbReference>